<keyword evidence="3" id="KW-1185">Reference proteome</keyword>
<protein>
    <submittedName>
        <fullName evidence="2">Toll/interleukin-1 receptor domain-containing protein</fullName>
    </submittedName>
</protein>
<dbReference type="InterPro" id="IPR000157">
    <property type="entry name" value="TIR_dom"/>
</dbReference>
<organism evidence="2 3">
    <name type="scientific">Rhizobium glycinendophyticum</name>
    <dbReference type="NCBI Taxonomy" id="2589807"/>
    <lineage>
        <taxon>Bacteria</taxon>
        <taxon>Pseudomonadati</taxon>
        <taxon>Pseudomonadota</taxon>
        <taxon>Alphaproteobacteria</taxon>
        <taxon>Hyphomicrobiales</taxon>
        <taxon>Rhizobiaceae</taxon>
        <taxon>Rhizobium/Agrobacterium group</taxon>
        <taxon>Rhizobium</taxon>
    </lineage>
</organism>
<name>A0A504U8X9_9HYPH</name>
<dbReference type="EMBL" id="VFYP01000001">
    <property type="protein sequence ID" value="TPP11668.1"/>
    <property type="molecule type" value="Genomic_DNA"/>
</dbReference>
<evidence type="ECO:0000259" key="1">
    <source>
        <dbReference type="Pfam" id="PF13676"/>
    </source>
</evidence>
<comment type="caution">
    <text evidence="2">The sequence shown here is derived from an EMBL/GenBank/DDBJ whole genome shotgun (WGS) entry which is preliminary data.</text>
</comment>
<reference evidence="2 3" key="1">
    <citation type="submission" date="2019-06" db="EMBL/GenBank/DDBJ databases">
        <title>Rhizobium sp. CL12 isolated from roots of soybean.</title>
        <authorList>
            <person name="Wang C."/>
        </authorList>
    </citation>
    <scope>NUCLEOTIDE SEQUENCE [LARGE SCALE GENOMIC DNA]</scope>
    <source>
        <strain evidence="2 3">CL12</strain>
    </source>
</reference>
<dbReference type="AlphaFoldDB" id="A0A504U8X9"/>
<accession>A0A504U8X9</accession>
<dbReference type="Gene3D" id="3.40.50.10140">
    <property type="entry name" value="Toll/interleukin-1 receptor homology (TIR) domain"/>
    <property type="match status" value="1"/>
</dbReference>
<gene>
    <name evidence="2" type="ORF">FJQ55_12980</name>
</gene>
<feature type="domain" description="TIR" evidence="1">
    <location>
        <begin position="115"/>
        <end position="214"/>
    </location>
</feature>
<sequence>MARFSKCRARPSILRISEKLELIDKIARELQSRYTYVEIDAFLAEFGVKPPPQVNTNSKWVYSKAALAGQSPAIILRVASELDLLPELGVTNEQLITENDRPPRNWEGSVSFRLFISHVSVDNLKATRLKECLVPYSISGFVAHEDIAPTLEWQGEIERGLRTMDALLAIHTPGFSKSNWCQQEVGYALGRGVKIISLKLGEDPTGFIGKHQALARRDRVAEEIAKEVDAILSSDSRTRDSLAQAKGRFPERLSVARDSA</sequence>
<dbReference type="SUPFAM" id="SSF52200">
    <property type="entry name" value="Toll/Interleukin receptor TIR domain"/>
    <property type="match status" value="1"/>
</dbReference>
<evidence type="ECO:0000313" key="3">
    <source>
        <dbReference type="Proteomes" id="UP000316429"/>
    </source>
</evidence>
<dbReference type="GO" id="GO:0007165">
    <property type="term" value="P:signal transduction"/>
    <property type="evidence" value="ECO:0007669"/>
    <property type="project" value="InterPro"/>
</dbReference>
<dbReference type="Proteomes" id="UP000316429">
    <property type="component" value="Unassembled WGS sequence"/>
</dbReference>
<proteinExistence type="predicted"/>
<dbReference type="Pfam" id="PF13676">
    <property type="entry name" value="TIR_2"/>
    <property type="match status" value="1"/>
</dbReference>
<keyword evidence="2" id="KW-0675">Receptor</keyword>
<dbReference type="InterPro" id="IPR035897">
    <property type="entry name" value="Toll_tir_struct_dom_sf"/>
</dbReference>
<evidence type="ECO:0000313" key="2">
    <source>
        <dbReference type="EMBL" id="TPP11668.1"/>
    </source>
</evidence>